<dbReference type="InterPro" id="IPR046859">
    <property type="entry name" value="RGPA/RALGAPB_N"/>
</dbReference>
<dbReference type="EMBL" id="JBBCAQ010000034">
    <property type="protein sequence ID" value="KAK7579672.1"/>
    <property type="molecule type" value="Genomic_DNA"/>
</dbReference>
<accession>A0AAN9Y0B7</accession>
<dbReference type="Gene3D" id="3.40.50.11210">
    <property type="entry name" value="Rap/Ran-GAP"/>
    <property type="match status" value="1"/>
</dbReference>
<evidence type="ECO:0000313" key="5">
    <source>
        <dbReference type="Proteomes" id="UP001367676"/>
    </source>
</evidence>
<dbReference type="InterPro" id="IPR000331">
    <property type="entry name" value="Rap/Ran_GAP_dom"/>
</dbReference>
<evidence type="ECO:0000313" key="4">
    <source>
        <dbReference type="EMBL" id="KAK7579672.1"/>
    </source>
</evidence>
<dbReference type="PANTHER" id="PTHR21344:SF1">
    <property type="entry name" value="RAL GTPASE-ACTIVATING PROTEIN SUBUNIT BETA"/>
    <property type="match status" value="1"/>
</dbReference>
<feature type="compositionally biased region" description="Polar residues" evidence="2">
    <location>
        <begin position="416"/>
        <end position="426"/>
    </location>
</feature>
<dbReference type="Proteomes" id="UP001367676">
    <property type="component" value="Unassembled WGS sequence"/>
</dbReference>
<dbReference type="GO" id="GO:0051056">
    <property type="term" value="P:regulation of small GTPase mediated signal transduction"/>
    <property type="evidence" value="ECO:0007669"/>
    <property type="project" value="InterPro"/>
</dbReference>
<dbReference type="Pfam" id="PF20412">
    <property type="entry name" value="RALGAPB_N"/>
    <property type="match status" value="1"/>
</dbReference>
<name>A0AAN9Y0B7_9HEMI</name>
<keyword evidence="1" id="KW-0343">GTPase activation</keyword>
<dbReference type="InterPro" id="IPR035974">
    <property type="entry name" value="Rap/Ran-GAP_sf"/>
</dbReference>
<dbReference type="SUPFAM" id="SSF111347">
    <property type="entry name" value="Rap/Ran-GAP"/>
    <property type="match status" value="1"/>
</dbReference>
<gene>
    <name evidence="4" type="ORF">V9T40_000301</name>
</gene>
<reference evidence="4 5" key="1">
    <citation type="submission" date="2024-03" db="EMBL/GenBank/DDBJ databases">
        <title>Adaptation during the transition from Ophiocordyceps entomopathogen to insect associate is accompanied by gene loss and intensified selection.</title>
        <authorList>
            <person name="Ward C.M."/>
            <person name="Onetto C.A."/>
            <person name="Borneman A.R."/>
        </authorList>
    </citation>
    <scope>NUCLEOTIDE SEQUENCE [LARGE SCALE GENOMIC DNA]</scope>
    <source>
        <strain evidence="4">AWRI1</strain>
        <tissue evidence="4">Single Adult Female</tissue>
    </source>
</reference>
<evidence type="ECO:0000259" key="3">
    <source>
        <dbReference type="PROSITE" id="PS50085"/>
    </source>
</evidence>
<evidence type="ECO:0000256" key="1">
    <source>
        <dbReference type="ARBA" id="ARBA00022468"/>
    </source>
</evidence>
<keyword evidence="5" id="KW-1185">Reference proteome</keyword>
<dbReference type="PROSITE" id="PS50085">
    <property type="entry name" value="RAPGAP"/>
    <property type="match status" value="1"/>
</dbReference>
<dbReference type="InterPro" id="IPR039930">
    <property type="entry name" value="RALGAPB"/>
</dbReference>
<dbReference type="PANTHER" id="PTHR21344">
    <property type="entry name" value="RAL GTPASE-ACTIVATING PROTEIN SUBUNIT BETA"/>
    <property type="match status" value="1"/>
</dbReference>
<feature type="region of interest" description="Disordered" evidence="2">
    <location>
        <begin position="1520"/>
        <end position="1539"/>
    </location>
</feature>
<proteinExistence type="predicted"/>
<feature type="region of interest" description="Disordered" evidence="2">
    <location>
        <begin position="416"/>
        <end position="448"/>
    </location>
</feature>
<protein>
    <recommendedName>
        <fullName evidence="3">Rap-GAP domain-containing protein</fullName>
    </recommendedName>
</protein>
<sequence length="1712" mass="189393">MNLEVFNRVNWKESYHSGGRYRSPNSIHGMYSKWTSLSNKLYNRSCNENLEEKSVLRKFSPNAGKQVTVLIVKQLASTLGIAHAAEPSNLTDENEVYWCMEVMCYGLTLPLTEHDTVRDCVNVYCEWLSALHPVPKISVPIPVCNDANFYARKIIAHFLNLFMPRSGEVWSFIYLDIGSDIINKQAVLCHRVLRTLQHLTQVSKSIENDTWQTLLLFLLTINDTLLAPPTVKDDVGDQLCERVLSVLLEIWLTACIKCYPSPPLWKTLREMAINWRHRTALIEQWNRINLTLASRVLEIMYGVTFPQLKIAGDEDLQTTVGSMSEECVVQTWYRVLHTIGNPVDLCHSNVISQTPQFLQFAITNDNPSEHPCLSILPLNFYKAIKGVASLVDAFLGTPVLIQWEDYSSCQQSSFAGSNPPLNTSTAGDLCSPTPPSRRRLAKSFSVTSSKNVSKNTSVSAGKNVSTSSNSNACGQASSYGASSLNYISHHSPNSRNALLSPLRPKCNSVLHLFGEWLFEASYNAEISRMNAPPIPGSANFGTTRNANWVASGETGSISSGSISSFWLRKGSSSQPNSLTTDSSDPDTATSSLVNSLSTISFYDKFVCGRAEAVGTLCRIFCAKKTGEELLPIYLSRFYLIIQQGLRVKEYGECDEVMASILLNSTDIFSVDLDGVLLLVPYYVEALEIVLPERNLRFNENVALISTNNQNTLTPSITTANIHSNSTSSAVATSSHGSVISTSAAAVGTAINTNMSSVSAVSTASLSTPSVSAFGTGNPVSWATSGTISSNSNSLSNVSVSNVNDAYQEANPTFNYTASSQHNVDPDNLSVFTSGPSGVAAQASTAACSSSASICSSVNNSSIASTITSNTMALVELRKACIHLLLSMLPLPLHFQNLPIKEFGNVACRLNTHTNGVTFGQLKPHLVNLLINALQIENDNCNTHLLLGGLWFLVQDSALSEQTNYSNSAASENPNDISSAILTSESAYSLFVKSMHLVCHRLISVWKMDLNVSLAALEFLSGLARIRIREMDILECKRAVNWLCEFITHQCRRPPQAHSKDLHSSIVAAFQCATHWLVSHPLLLKDKECLNVLLEVVELGISGTKSLGKLNEPIRMKDEKESKPVSLRVRDAAEALLTIILEEIGDTGANLLMCLLDEMILLKQCSSTLVQSNSLTYEQAVSKFHYFIFENNIMIALLQEPLGNDQDPQPTITLLIRNGFGRHAWTLQLRHLPRHRSTTKQSHSSSMTTSTGRPISMVEASCIPDVHQRYFPDCINRIEAYKADKAIPTLESVVSDDDSKLESLIEQQYLAECETYAERNDTFRECNPPSTCHEFFTARMFLCHLGLLSKFRSNSSDSTKQNEICSLIALDNKKNGFARELQLLDQITAKTCDTCHVFYVKTGQKRYADILENTMSRSGVCSHFIELLYSLGWPVKINQHVGWTGHVSTSYNLSHYNENTSSFADDHLLTEKLDQGVSLYDGRERIIYWSDAISEIAFVVPSLQPKVLTNNTRNWCERSVSMSSDSSLPDKGVAGAGASLSSDKMRTLSLDGVGSEKSQSSSGVFSKKKSCLITTVMLVWLESFEDYLNFPTNDLLSYTSTGLEGNAKIDPVRDCFIIFLHPLQNGLLKVKLQGPVNRINIATPLVDGMIMSRRSAGQLVRQTVANICRRRRLDSDSYQLPHVRRRLKLQEIKEKFECKMDPPELLTYLLRNC</sequence>
<feature type="domain" description="Rap-GAP" evidence="3">
    <location>
        <begin position="1380"/>
        <end position="1694"/>
    </location>
</feature>
<dbReference type="GO" id="GO:0005096">
    <property type="term" value="F:GTPase activator activity"/>
    <property type="evidence" value="ECO:0007669"/>
    <property type="project" value="UniProtKB-KW"/>
</dbReference>
<organism evidence="4 5">
    <name type="scientific">Parthenolecanium corni</name>
    <dbReference type="NCBI Taxonomy" id="536013"/>
    <lineage>
        <taxon>Eukaryota</taxon>
        <taxon>Metazoa</taxon>
        <taxon>Ecdysozoa</taxon>
        <taxon>Arthropoda</taxon>
        <taxon>Hexapoda</taxon>
        <taxon>Insecta</taxon>
        <taxon>Pterygota</taxon>
        <taxon>Neoptera</taxon>
        <taxon>Paraneoptera</taxon>
        <taxon>Hemiptera</taxon>
        <taxon>Sternorrhyncha</taxon>
        <taxon>Coccoidea</taxon>
        <taxon>Coccidae</taxon>
        <taxon>Parthenolecanium</taxon>
    </lineage>
</organism>
<comment type="caution">
    <text evidence="4">The sequence shown here is derived from an EMBL/GenBank/DDBJ whole genome shotgun (WGS) entry which is preliminary data.</text>
</comment>
<evidence type="ECO:0000256" key="2">
    <source>
        <dbReference type="SAM" id="MobiDB-lite"/>
    </source>
</evidence>